<dbReference type="EMBL" id="BAABAH010000009">
    <property type="protein sequence ID" value="GAA3824043.1"/>
    <property type="molecule type" value="Genomic_DNA"/>
</dbReference>
<evidence type="ECO:0000313" key="5">
    <source>
        <dbReference type="Proteomes" id="UP001501821"/>
    </source>
</evidence>
<dbReference type="InterPro" id="IPR006073">
    <property type="entry name" value="GTP-bd"/>
</dbReference>
<gene>
    <name evidence="4" type="ORF">GCM10022242_26890</name>
</gene>
<accession>A0ABP7IQB7</accession>
<dbReference type="Pfam" id="PF01926">
    <property type="entry name" value="MMR_HSR1"/>
    <property type="match status" value="1"/>
</dbReference>
<evidence type="ECO:0000256" key="1">
    <source>
        <dbReference type="SAM" id="MobiDB-lite"/>
    </source>
</evidence>
<keyword evidence="5" id="KW-1185">Reference proteome</keyword>
<keyword evidence="2" id="KW-0472">Membrane</keyword>
<feature type="region of interest" description="Disordered" evidence="1">
    <location>
        <begin position="1"/>
        <end position="23"/>
    </location>
</feature>
<feature type="transmembrane region" description="Helical" evidence="2">
    <location>
        <begin position="414"/>
        <end position="438"/>
    </location>
</feature>
<keyword evidence="2" id="KW-0812">Transmembrane</keyword>
<dbReference type="Proteomes" id="UP001501821">
    <property type="component" value="Unassembled WGS sequence"/>
</dbReference>
<evidence type="ECO:0000256" key="2">
    <source>
        <dbReference type="SAM" id="Phobius"/>
    </source>
</evidence>
<evidence type="ECO:0000313" key="4">
    <source>
        <dbReference type="EMBL" id="GAA3824043.1"/>
    </source>
</evidence>
<dbReference type="InterPro" id="IPR005662">
    <property type="entry name" value="GTPase_Era-like"/>
</dbReference>
<dbReference type="Gene3D" id="3.40.50.300">
    <property type="entry name" value="P-loop containing nucleotide triphosphate hydrolases"/>
    <property type="match status" value="1"/>
</dbReference>
<dbReference type="PANTHER" id="PTHR42698:SF1">
    <property type="entry name" value="GTPASE ERA, MITOCHONDRIAL"/>
    <property type="match status" value="1"/>
</dbReference>
<dbReference type="SUPFAM" id="SSF52540">
    <property type="entry name" value="P-loop containing nucleoside triphosphate hydrolases"/>
    <property type="match status" value="1"/>
</dbReference>
<organism evidence="4 5">
    <name type="scientific">Nocardioides panacisoli</name>
    <dbReference type="NCBI Taxonomy" id="627624"/>
    <lineage>
        <taxon>Bacteria</taxon>
        <taxon>Bacillati</taxon>
        <taxon>Actinomycetota</taxon>
        <taxon>Actinomycetes</taxon>
        <taxon>Propionibacteriales</taxon>
        <taxon>Nocardioidaceae</taxon>
        <taxon>Nocardioides</taxon>
    </lineage>
</organism>
<evidence type="ECO:0000259" key="3">
    <source>
        <dbReference type="Pfam" id="PF01926"/>
    </source>
</evidence>
<dbReference type="PANTHER" id="PTHR42698">
    <property type="entry name" value="GTPASE ERA"/>
    <property type="match status" value="1"/>
</dbReference>
<proteinExistence type="predicted"/>
<feature type="domain" description="G" evidence="3">
    <location>
        <begin position="69"/>
        <end position="189"/>
    </location>
</feature>
<keyword evidence="2" id="KW-1133">Transmembrane helix</keyword>
<reference evidence="5" key="1">
    <citation type="journal article" date="2019" name="Int. J. Syst. Evol. Microbiol.">
        <title>The Global Catalogue of Microorganisms (GCM) 10K type strain sequencing project: providing services to taxonomists for standard genome sequencing and annotation.</title>
        <authorList>
            <consortium name="The Broad Institute Genomics Platform"/>
            <consortium name="The Broad Institute Genome Sequencing Center for Infectious Disease"/>
            <person name="Wu L."/>
            <person name="Ma J."/>
        </authorList>
    </citation>
    <scope>NUCLEOTIDE SEQUENCE [LARGE SCALE GENOMIC DNA]</scope>
    <source>
        <strain evidence="5">JCM 16953</strain>
    </source>
</reference>
<protein>
    <recommendedName>
        <fullName evidence="3">G domain-containing protein</fullName>
    </recommendedName>
</protein>
<name>A0ABP7IQB7_9ACTN</name>
<feature type="transmembrane region" description="Helical" evidence="2">
    <location>
        <begin position="450"/>
        <end position="471"/>
    </location>
</feature>
<dbReference type="InterPro" id="IPR027417">
    <property type="entry name" value="P-loop_NTPase"/>
</dbReference>
<comment type="caution">
    <text evidence="4">The sequence shown here is derived from an EMBL/GenBank/DDBJ whole genome shotgun (WGS) entry which is preliminary data.</text>
</comment>
<sequence length="521" mass="55505">MLGRGLGSSLATPPRVRTRGSSLQPRLDGLDAAVDAARGRLDDELLDSVEASVARSTGRLQMSAAHTIVAIAGSTGSGKSTLFNTLAGVELSASGAQRPTTSKAKALVWTDDDVEDMLEWLGVPAADQHRRADLSPAPTRSRLPEGVILLDLPDHDSLEVAHHEEAQRVVELADLLIWVVDPQKYADAAIHRRFLQPLAGHRAVTMVVLNHVDNVPEERRPGMLRDLRKLLVADGIRDPRILATSARHGTGIKELRTAIRRRVEEKQNAALRVEADIRSAAVRLQDAGGDAPLTIPDVWVSDLERRVAAAAGVNGLAASAERTARAEALRRMAPLRRNRTETTGSEPGIRRLGPVDRPAVDNAVRAFADSVCRDLAPAWADPIRAAATEGLRETDDRLDGELSSLRFQLRLPGWLTALGVARALVGVCVLAGLLYVAASVMGGASTTLPVVALGVTTLAGAGVVLAGRTVAERVGAEQARTVEDACHQVIARVVRAHVVAPVRGELAPYARFNRGVAAAKQ</sequence>